<feature type="transmembrane region" description="Helical" evidence="1">
    <location>
        <begin position="230"/>
        <end position="249"/>
    </location>
</feature>
<feature type="transmembrane region" description="Helical" evidence="1">
    <location>
        <begin position="52"/>
        <end position="75"/>
    </location>
</feature>
<feature type="transmembrane region" description="Helical" evidence="1">
    <location>
        <begin position="261"/>
        <end position="279"/>
    </location>
</feature>
<keyword evidence="1" id="KW-0472">Membrane</keyword>
<evidence type="ECO:0000313" key="3">
    <source>
        <dbReference type="Proteomes" id="UP000283946"/>
    </source>
</evidence>
<keyword evidence="1" id="KW-1133">Transmembrane helix</keyword>
<organism evidence="2 3">
    <name type="scientific">Rathayibacter iranicus</name>
    <dbReference type="NCBI Taxonomy" id="59737"/>
    <lineage>
        <taxon>Bacteria</taxon>
        <taxon>Bacillati</taxon>
        <taxon>Actinomycetota</taxon>
        <taxon>Actinomycetes</taxon>
        <taxon>Micrococcales</taxon>
        <taxon>Microbacteriaceae</taxon>
        <taxon>Rathayibacter</taxon>
    </lineage>
</organism>
<feature type="transmembrane region" description="Helical" evidence="1">
    <location>
        <begin position="161"/>
        <end position="182"/>
    </location>
</feature>
<dbReference type="EMBL" id="CP028130">
    <property type="protein sequence ID" value="AZZ55858.1"/>
    <property type="molecule type" value="Genomic_DNA"/>
</dbReference>
<dbReference type="Proteomes" id="UP000283946">
    <property type="component" value="Chromosome"/>
</dbReference>
<sequence length="308" mass="32284">MTRADALGGAISSLRTYRYVRLSVVAAVVLLGAGIAWQFATIGPLSSISASYYAPIRSVFTGALFAVAVALVVLAGRSIRRFLLLLAGMTAPVVALVPVPLASDQIQHLFGTACSGDAVTCLPPQTVAEVAAVLPAYLITAATLLLVSVVLLALDRALDRWAIIRTGIAAALLLALVVWSTLPSFLLLAHYAAAGVFFLLIAVTAGLHAVAVREEGASGPGTPRFYSRCYATVSVLIAAVDVIVIVLLLTRSGAALLGEQWLLLGESAALTLFGVFWILQTVENWDEPDATLLATGDPRMPRRPARGL</sequence>
<dbReference type="RefSeq" id="WP_104265015.1">
    <property type="nucleotide sequence ID" value="NZ_CP028130.1"/>
</dbReference>
<accession>A0AAD1EM92</accession>
<reference evidence="2 3" key="1">
    <citation type="submission" date="2018-03" db="EMBL/GenBank/DDBJ databases">
        <title>Bacteriophage NCPPB3778 and a type I-E CRISPR drive the evolution of the US Biological Select Agent, Rathayibacter toxicus.</title>
        <authorList>
            <person name="Davis E.W.II."/>
            <person name="Tabima J.F."/>
            <person name="Weisberg A.J."/>
            <person name="Dantas Lopes L."/>
            <person name="Wiseman M.S."/>
            <person name="Wiseman M.S."/>
            <person name="Pupko T."/>
            <person name="Belcher M.S."/>
            <person name="Sechler A.J."/>
            <person name="Tancos M.A."/>
            <person name="Schroeder B.K."/>
            <person name="Murray T.D."/>
            <person name="Luster D.G."/>
            <person name="Schneider W.L."/>
            <person name="Rogers E."/>
            <person name="Andreote F.D."/>
            <person name="Grunwald N.J."/>
            <person name="Putnam M.L."/>
            <person name="Chang J.H."/>
        </authorList>
    </citation>
    <scope>NUCLEOTIDE SEQUENCE [LARGE SCALE GENOMIC DNA]</scope>
    <source>
        <strain evidence="2 3">NCCPB 2253</strain>
    </source>
</reference>
<dbReference type="KEGG" id="ria:C7V51_08205"/>
<keyword evidence="1" id="KW-0812">Transmembrane</keyword>
<evidence type="ECO:0000256" key="1">
    <source>
        <dbReference type="SAM" id="Phobius"/>
    </source>
</evidence>
<feature type="transmembrane region" description="Helical" evidence="1">
    <location>
        <begin position="20"/>
        <end position="40"/>
    </location>
</feature>
<name>A0AAD1EM92_9MICO</name>
<proteinExistence type="predicted"/>
<feature type="transmembrane region" description="Helical" evidence="1">
    <location>
        <begin position="82"/>
        <end position="101"/>
    </location>
</feature>
<feature type="transmembrane region" description="Helical" evidence="1">
    <location>
        <begin position="132"/>
        <end position="154"/>
    </location>
</feature>
<protein>
    <submittedName>
        <fullName evidence="2">Uncharacterized protein</fullName>
    </submittedName>
</protein>
<feature type="transmembrane region" description="Helical" evidence="1">
    <location>
        <begin position="188"/>
        <end position="210"/>
    </location>
</feature>
<evidence type="ECO:0000313" key="2">
    <source>
        <dbReference type="EMBL" id="AZZ55858.1"/>
    </source>
</evidence>
<gene>
    <name evidence="2" type="ORF">C7V51_08205</name>
</gene>
<dbReference type="AlphaFoldDB" id="A0AAD1EM92"/>